<dbReference type="CDD" id="cd16917">
    <property type="entry name" value="HATPase_UhpB-NarQ-NarX-like"/>
    <property type="match status" value="1"/>
</dbReference>
<dbReference type="GO" id="GO:0005524">
    <property type="term" value="F:ATP binding"/>
    <property type="evidence" value="ECO:0007669"/>
    <property type="project" value="UniProtKB-KW"/>
</dbReference>
<keyword evidence="4" id="KW-0808">Transferase</keyword>
<dbReference type="InterPro" id="IPR036890">
    <property type="entry name" value="HATPase_C_sf"/>
</dbReference>
<evidence type="ECO:0000313" key="13">
    <source>
        <dbReference type="EMBL" id="SDJ34685.1"/>
    </source>
</evidence>
<dbReference type="SUPFAM" id="SSF55874">
    <property type="entry name" value="ATPase domain of HSP90 chaperone/DNA topoisomerase II/histidine kinase"/>
    <property type="match status" value="1"/>
</dbReference>
<dbReference type="InterPro" id="IPR003594">
    <property type="entry name" value="HATPase_dom"/>
</dbReference>
<dbReference type="InterPro" id="IPR050482">
    <property type="entry name" value="Sensor_HK_TwoCompSys"/>
</dbReference>
<keyword evidence="5" id="KW-0547">Nucleotide-binding</keyword>
<feature type="domain" description="Histidine kinase/HSP90-like ATPase" evidence="11">
    <location>
        <begin position="340"/>
        <end position="426"/>
    </location>
</feature>
<reference evidence="13 14" key="1">
    <citation type="submission" date="2016-10" db="EMBL/GenBank/DDBJ databases">
        <authorList>
            <person name="de Groot N.N."/>
        </authorList>
    </citation>
    <scope>NUCLEOTIDE SEQUENCE [LARGE SCALE GENOMIC DNA]</scope>
    <source>
        <strain evidence="13 14">CGMCC 4.5681</strain>
    </source>
</reference>
<evidence type="ECO:0000259" key="11">
    <source>
        <dbReference type="Pfam" id="PF02518"/>
    </source>
</evidence>
<dbReference type="EMBL" id="FNFB01000001">
    <property type="protein sequence ID" value="SDJ34685.1"/>
    <property type="molecule type" value="Genomic_DNA"/>
</dbReference>
<dbReference type="Proteomes" id="UP000198683">
    <property type="component" value="Unassembled WGS sequence"/>
</dbReference>
<feature type="transmembrane region" description="Helical" evidence="10">
    <location>
        <begin position="127"/>
        <end position="150"/>
    </location>
</feature>
<dbReference type="PANTHER" id="PTHR24421:SF10">
    <property type="entry name" value="NITRATE_NITRITE SENSOR PROTEIN NARQ"/>
    <property type="match status" value="1"/>
</dbReference>
<accession>A0A1G8T0Z2</accession>
<dbReference type="STRING" id="683260.SAMN05421874_101513"/>
<dbReference type="AlphaFoldDB" id="A0A1G8T0Z2"/>
<evidence type="ECO:0000256" key="1">
    <source>
        <dbReference type="ARBA" id="ARBA00000085"/>
    </source>
</evidence>
<evidence type="ECO:0000256" key="5">
    <source>
        <dbReference type="ARBA" id="ARBA00022741"/>
    </source>
</evidence>
<dbReference type="EC" id="2.7.13.3" evidence="2"/>
<dbReference type="Pfam" id="PF02518">
    <property type="entry name" value="HATPase_c"/>
    <property type="match status" value="1"/>
</dbReference>
<dbReference type="PANTHER" id="PTHR24421">
    <property type="entry name" value="NITRATE/NITRITE SENSOR PROTEIN NARX-RELATED"/>
    <property type="match status" value="1"/>
</dbReference>
<dbReference type="InterPro" id="IPR011712">
    <property type="entry name" value="Sig_transdc_His_kin_sub3_dim/P"/>
</dbReference>
<keyword evidence="10" id="KW-0472">Membrane</keyword>
<feature type="transmembrane region" description="Helical" evidence="10">
    <location>
        <begin position="156"/>
        <end position="173"/>
    </location>
</feature>
<evidence type="ECO:0000256" key="2">
    <source>
        <dbReference type="ARBA" id="ARBA00012438"/>
    </source>
</evidence>
<name>A0A1G8T0Z2_9ACTN</name>
<evidence type="ECO:0000256" key="7">
    <source>
        <dbReference type="ARBA" id="ARBA00022840"/>
    </source>
</evidence>
<dbReference type="Gene3D" id="3.30.565.10">
    <property type="entry name" value="Histidine kinase-like ATPase, C-terminal domain"/>
    <property type="match status" value="1"/>
</dbReference>
<dbReference type="RefSeq" id="WP_245740000.1">
    <property type="nucleotide sequence ID" value="NZ_FNFB01000001.1"/>
</dbReference>
<keyword evidence="10" id="KW-0812">Transmembrane</keyword>
<sequence length="427" mass="45269">MRARARIVPFALRIGVVALLIIVQVRAALAPGLTGPRLAIIVVTGALAVTLLAIAVRVPLRKLREPLLRATTHDPDDSVGTVESPQPAEPPHHLHQPPAPTAEPTQPASDRAARQVQPTPDRAAQSVFGVPLTLVALGLAVILSIVLIWLSQDDTAIGALLLCVALAAARFPLRQSVPVGIVAAGGLLVVGVVAGSPTRYLAAMLGICLGFLISYAARQRSAARAAEAREAVLAERARIARELHDILAHSLSAQLVHLEGAKLLLRAERTAEALDRVTRARDLAKSGLDEARRAVSALRESPPPLPESLRALAEEFESATQQDCELRVDAPERRLAPEAELALVRTAQEALTNVRRHAPGNPVTVELSCDRSWCDLRVTNPAPAATTDGTSHGYGLMGMRERAELVGGTLTAGEQDGSFVVHLRVPA</sequence>
<evidence type="ECO:0000256" key="4">
    <source>
        <dbReference type="ARBA" id="ARBA00022679"/>
    </source>
</evidence>
<protein>
    <recommendedName>
        <fullName evidence="2">histidine kinase</fullName>
        <ecNumber evidence="2">2.7.13.3</ecNumber>
    </recommendedName>
</protein>
<keyword evidence="3" id="KW-0597">Phosphoprotein</keyword>
<evidence type="ECO:0000256" key="8">
    <source>
        <dbReference type="ARBA" id="ARBA00023012"/>
    </source>
</evidence>
<evidence type="ECO:0000313" key="14">
    <source>
        <dbReference type="Proteomes" id="UP000198683"/>
    </source>
</evidence>
<feature type="transmembrane region" description="Helical" evidence="10">
    <location>
        <begin position="37"/>
        <end position="60"/>
    </location>
</feature>
<dbReference type="Gene3D" id="1.20.5.1930">
    <property type="match status" value="1"/>
</dbReference>
<keyword evidence="10" id="KW-1133">Transmembrane helix</keyword>
<comment type="catalytic activity">
    <reaction evidence="1">
        <text>ATP + protein L-histidine = ADP + protein N-phospho-L-histidine.</text>
        <dbReference type="EC" id="2.7.13.3"/>
    </reaction>
</comment>
<gene>
    <name evidence="13" type="ORF">SAMN05421874_101513</name>
</gene>
<evidence type="ECO:0000256" key="3">
    <source>
        <dbReference type="ARBA" id="ARBA00022553"/>
    </source>
</evidence>
<evidence type="ECO:0000256" key="10">
    <source>
        <dbReference type="SAM" id="Phobius"/>
    </source>
</evidence>
<feature type="region of interest" description="Disordered" evidence="9">
    <location>
        <begin position="69"/>
        <end position="117"/>
    </location>
</feature>
<keyword evidence="6 13" id="KW-0418">Kinase</keyword>
<evidence type="ECO:0000256" key="6">
    <source>
        <dbReference type="ARBA" id="ARBA00022777"/>
    </source>
</evidence>
<keyword evidence="7" id="KW-0067">ATP-binding</keyword>
<organism evidence="13 14">
    <name type="scientific">Nonomuraea maritima</name>
    <dbReference type="NCBI Taxonomy" id="683260"/>
    <lineage>
        <taxon>Bacteria</taxon>
        <taxon>Bacillati</taxon>
        <taxon>Actinomycetota</taxon>
        <taxon>Actinomycetes</taxon>
        <taxon>Streptosporangiales</taxon>
        <taxon>Streptosporangiaceae</taxon>
        <taxon>Nonomuraea</taxon>
    </lineage>
</organism>
<keyword evidence="14" id="KW-1185">Reference proteome</keyword>
<evidence type="ECO:0000256" key="9">
    <source>
        <dbReference type="SAM" id="MobiDB-lite"/>
    </source>
</evidence>
<dbReference type="GO" id="GO:0000155">
    <property type="term" value="F:phosphorelay sensor kinase activity"/>
    <property type="evidence" value="ECO:0007669"/>
    <property type="project" value="InterPro"/>
</dbReference>
<evidence type="ECO:0000259" key="12">
    <source>
        <dbReference type="Pfam" id="PF07730"/>
    </source>
</evidence>
<keyword evidence="8" id="KW-0902">Two-component regulatory system</keyword>
<dbReference type="GO" id="GO:0046983">
    <property type="term" value="F:protein dimerization activity"/>
    <property type="evidence" value="ECO:0007669"/>
    <property type="project" value="InterPro"/>
</dbReference>
<feature type="transmembrane region" description="Helical" evidence="10">
    <location>
        <begin position="200"/>
        <end position="217"/>
    </location>
</feature>
<feature type="domain" description="Signal transduction histidine kinase subgroup 3 dimerisation and phosphoacceptor" evidence="12">
    <location>
        <begin position="235"/>
        <end position="301"/>
    </location>
</feature>
<dbReference type="GO" id="GO:0016020">
    <property type="term" value="C:membrane"/>
    <property type="evidence" value="ECO:0007669"/>
    <property type="project" value="InterPro"/>
</dbReference>
<feature type="transmembrane region" description="Helical" evidence="10">
    <location>
        <begin position="178"/>
        <end position="194"/>
    </location>
</feature>
<proteinExistence type="predicted"/>
<dbReference type="Pfam" id="PF07730">
    <property type="entry name" value="HisKA_3"/>
    <property type="match status" value="1"/>
</dbReference>